<dbReference type="OrthoDB" id="10423at2157"/>
<keyword evidence="1" id="KW-0169">Cobalamin biosynthesis</keyword>
<dbReference type="SUPFAM" id="SSF111342">
    <property type="entry name" value="CbiD-like"/>
    <property type="match status" value="1"/>
</dbReference>
<dbReference type="Gene3D" id="3.30.2110.10">
    <property type="entry name" value="CbiD-like"/>
    <property type="match status" value="1"/>
</dbReference>
<dbReference type="EC" id="2.1.1.195" evidence="5"/>
<proteinExistence type="predicted"/>
<keyword evidence="3 5" id="KW-0808">Transferase</keyword>
<dbReference type="FunCoup" id="A0A0F7IDT5">
    <property type="interactions" value="71"/>
</dbReference>
<dbReference type="KEGG" id="gah:GAH_01641"/>
<evidence type="ECO:0000256" key="1">
    <source>
        <dbReference type="ARBA" id="ARBA00022573"/>
    </source>
</evidence>
<dbReference type="GO" id="GO:0008168">
    <property type="term" value="F:methyltransferase activity"/>
    <property type="evidence" value="ECO:0007669"/>
    <property type="project" value="UniProtKB-KW"/>
</dbReference>
<dbReference type="GO" id="GO:0032259">
    <property type="term" value="P:methylation"/>
    <property type="evidence" value="ECO:0007669"/>
    <property type="project" value="UniProtKB-KW"/>
</dbReference>
<dbReference type="PANTHER" id="PTHR35863">
    <property type="entry name" value="COBALT-PRECORRIN-5B C(1)-METHYLTRANSFERASE"/>
    <property type="match status" value="1"/>
</dbReference>
<sequence>MRISDPIELYTYPEEWVRGQAEIHGVGFVKSRISSGLYILTENGWLRRGITTGTTATAAAVGAISSLFGETESVRVRTPAGIEVEVAVDAEDGYARARKFSGDHEFDVTDGIEIHARVSEDLEFGEGVGRLRGRPAVSRAVVEQLLENVETARNQWGYDGSVRIWIPAGEMVAERTDNARMGVTGGISLLGTTGFVEPWCRKLVETKVEIAKQYDRIAITTGRKGWKWALENLREYQPFVFGVHLDEILKAHDGEIVIVGLPSLLVKWAVPELRGKVLKGRRLEGYRSRVLERAREINEGVVDVILLG</sequence>
<evidence type="ECO:0000256" key="3">
    <source>
        <dbReference type="ARBA" id="ARBA00022679"/>
    </source>
</evidence>
<dbReference type="RefSeq" id="WP_048096017.1">
    <property type="nucleotide sequence ID" value="NZ_CP011267.1"/>
</dbReference>
<dbReference type="InterPro" id="IPR036074">
    <property type="entry name" value="CbiD_sf"/>
</dbReference>
<name>A0A0F7IDT5_9EURY</name>
<dbReference type="HOGENOM" id="CLU_820433_0_0_2"/>
<dbReference type="Proteomes" id="UP000034723">
    <property type="component" value="Chromosome"/>
</dbReference>
<dbReference type="EMBL" id="CP011267">
    <property type="protein sequence ID" value="AKG91072.1"/>
    <property type="molecule type" value="Genomic_DNA"/>
</dbReference>
<dbReference type="Gene3D" id="3.30.1990.10">
    <property type="entry name" value="CbiD-like"/>
    <property type="match status" value="1"/>
</dbReference>
<evidence type="ECO:0000313" key="5">
    <source>
        <dbReference type="EMBL" id="AKG91072.1"/>
    </source>
</evidence>
<dbReference type="GeneID" id="24804209"/>
<dbReference type="PATRIC" id="fig|113653.22.peg.1615"/>
<protein>
    <submittedName>
        <fullName evidence="5">Cobalamin biosynthesis protein CbiD</fullName>
        <ecNumber evidence="5">2.1.1.195</ecNumber>
    </submittedName>
</protein>
<reference evidence="5 6" key="1">
    <citation type="submission" date="2015-04" db="EMBL/GenBank/DDBJ databases">
        <title>The complete genome sequence of the hyperthermophilic, obligate iron-reducing archaeon Geoglobus ahangari strain 234T.</title>
        <authorList>
            <person name="Manzella M.P."/>
            <person name="Holmes D.E."/>
            <person name="Rocheleau J.M."/>
            <person name="Chung A."/>
            <person name="Reguera G."/>
            <person name="Kashefi K."/>
        </authorList>
    </citation>
    <scope>NUCLEOTIDE SEQUENCE [LARGE SCALE GENOMIC DNA]</scope>
    <source>
        <strain evidence="5 6">234</strain>
    </source>
</reference>
<evidence type="ECO:0000256" key="2">
    <source>
        <dbReference type="ARBA" id="ARBA00022603"/>
    </source>
</evidence>
<keyword evidence="2 5" id="KW-0489">Methyltransferase</keyword>
<keyword evidence="4" id="KW-0949">S-adenosyl-L-methionine</keyword>
<keyword evidence="6" id="KW-1185">Reference proteome</keyword>
<dbReference type="PANTHER" id="PTHR35863:SF1">
    <property type="entry name" value="COBALT-PRECORRIN-5B C(1)-METHYLTRANSFERASE"/>
    <property type="match status" value="1"/>
</dbReference>
<dbReference type="STRING" id="113653.GAH_01641"/>
<dbReference type="Pfam" id="PF01888">
    <property type="entry name" value="CbiD"/>
    <property type="match status" value="1"/>
</dbReference>
<organism evidence="5 6">
    <name type="scientific">Geoglobus ahangari</name>
    <dbReference type="NCBI Taxonomy" id="113653"/>
    <lineage>
        <taxon>Archaea</taxon>
        <taxon>Methanobacteriati</taxon>
        <taxon>Methanobacteriota</taxon>
        <taxon>Archaeoglobi</taxon>
        <taxon>Archaeoglobales</taxon>
        <taxon>Archaeoglobaceae</taxon>
        <taxon>Geoglobus</taxon>
    </lineage>
</organism>
<gene>
    <name evidence="5" type="ORF">GAH_01641</name>
</gene>
<accession>A0A0F7IDT5</accession>
<evidence type="ECO:0000256" key="4">
    <source>
        <dbReference type="ARBA" id="ARBA00022691"/>
    </source>
</evidence>
<dbReference type="Gene3D" id="3.40.50.10720">
    <property type="entry name" value="CbiD-like domains"/>
    <property type="match status" value="1"/>
</dbReference>
<dbReference type="GO" id="GO:0009236">
    <property type="term" value="P:cobalamin biosynthetic process"/>
    <property type="evidence" value="ECO:0007669"/>
    <property type="project" value="UniProtKB-KW"/>
</dbReference>
<dbReference type="InterPro" id="IPR002748">
    <property type="entry name" value="CbiD"/>
</dbReference>
<dbReference type="AlphaFoldDB" id="A0A0F7IDT5"/>
<dbReference type="NCBIfam" id="NF000853">
    <property type="entry name" value="PRK00075.2-2"/>
    <property type="match status" value="1"/>
</dbReference>
<dbReference type="InParanoid" id="A0A0F7IDT5"/>
<evidence type="ECO:0000313" key="6">
    <source>
        <dbReference type="Proteomes" id="UP000034723"/>
    </source>
</evidence>